<dbReference type="Gene3D" id="3.30.1490.100">
    <property type="entry name" value="DNA polymerase, Y-family, little finger domain"/>
    <property type="match status" value="1"/>
</dbReference>
<dbReference type="KEGG" id="rama:IDM48_07265"/>
<dbReference type="GO" id="GO:0006261">
    <property type="term" value="P:DNA-templated DNA replication"/>
    <property type="evidence" value="ECO:0007669"/>
    <property type="project" value="UniProtKB-UniRule"/>
</dbReference>
<keyword evidence="11 16" id="KW-0239">DNA-directed DNA polymerase</keyword>
<dbReference type="GO" id="GO:0006281">
    <property type="term" value="P:DNA repair"/>
    <property type="evidence" value="ECO:0007669"/>
    <property type="project" value="UniProtKB-UniRule"/>
</dbReference>
<evidence type="ECO:0000256" key="15">
    <source>
        <dbReference type="ARBA" id="ARBA00049244"/>
    </source>
</evidence>
<dbReference type="EMBL" id="CP061538">
    <property type="protein sequence ID" value="QNV41022.1"/>
    <property type="molecule type" value="Genomic_DNA"/>
</dbReference>
<dbReference type="InterPro" id="IPR022880">
    <property type="entry name" value="DNApol_IV"/>
</dbReference>
<dbReference type="InterPro" id="IPR053848">
    <property type="entry name" value="IMS_HHH_1"/>
</dbReference>
<keyword evidence="13 16" id="KW-0234">DNA repair</keyword>
<dbReference type="GO" id="GO:0003684">
    <property type="term" value="F:damaged DNA binding"/>
    <property type="evidence" value="ECO:0007669"/>
    <property type="project" value="InterPro"/>
</dbReference>
<dbReference type="Gene3D" id="3.40.1170.60">
    <property type="match status" value="1"/>
</dbReference>
<dbReference type="GO" id="GO:0005829">
    <property type="term" value="C:cytosol"/>
    <property type="evidence" value="ECO:0007669"/>
    <property type="project" value="TreeGrafter"/>
</dbReference>
<comment type="subunit">
    <text evidence="16">Monomer.</text>
</comment>
<dbReference type="NCBIfam" id="NF002677">
    <property type="entry name" value="PRK02406.1"/>
    <property type="match status" value="1"/>
</dbReference>
<dbReference type="InterPro" id="IPR017961">
    <property type="entry name" value="DNA_pol_Y-fam_little_finger"/>
</dbReference>
<evidence type="ECO:0000256" key="5">
    <source>
        <dbReference type="ARBA" id="ARBA00022679"/>
    </source>
</evidence>
<feature type="active site" evidence="16">
    <location>
        <position position="104"/>
    </location>
</feature>
<dbReference type="InterPro" id="IPR043128">
    <property type="entry name" value="Rev_trsase/Diguanyl_cyclase"/>
</dbReference>
<sequence length="408" mass="45537">MSGRVIMHLDMDAFFVNVELLQRPELRGKQIIVARESERSVVLSASYEARVYGVRSAMPLVQAKRACPTAIVVEPSQPYREYSAKVMKILHEVTDRVEQVSVDEAFVDLTPTLKRLGDPVQTAQRVRERIRDELNLPCSAGIAANKFIAKMASSGSKPNGLWVIPPYRVQEFLDPLPVGKLWGIGPKTAQNIESMGIHTVQQLRGCTLPFLQQKFGQSLGAHLFAICRGKDDRAVVTEREEKSMGAEHTFLKDTHEGTQITQELFSLAMGVARRLRSADKYAQNLSLKIRFEGFETITRSCMLTSPTDSGQKIYRAVIKRLLELGILEKQNDGAFIAPRAIRLLGVRAERLQTRSSGFQESLFAEDMTAVREQGAPDWYSVESAMDQIHSKFGSHGLLPATLLKKHSG</sequence>
<comment type="subcellular location">
    <subcellularLocation>
        <location evidence="1 16">Cytoplasm</location>
    </subcellularLocation>
</comment>
<evidence type="ECO:0000256" key="7">
    <source>
        <dbReference type="ARBA" id="ARBA00022705"/>
    </source>
</evidence>
<dbReference type="PANTHER" id="PTHR11076:SF33">
    <property type="entry name" value="DNA POLYMERASE KAPPA"/>
    <property type="match status" value="1"/>
</dbReference>
<dbReference type="Pfam" id="PF11799">
    <property type="entry name" value="IMS_C"/>
    <property type="match status" value="1"/>
</dbReference>
<comment type="catalytic activity">
    <reaction evidence="15 16">
        <text>DNA(n) + a 2'-deoxyribonucleoside 5'-triphosphate = DNA(n+1) + diphosphate</text>
        <dbReference type="Rhea" id="RHEA:22508"/>
        <dbReference type="Rhea" id="RHEA-COMP:17339"/>
        <dbReference type="Rhea" id="RHEA-COMP:17340"/>
        <dbReference type="ChEBI" id="CHEBI:33019"/>
        <dbReference type="ChEBI" id="CHEBI:61560"/>
        <dbReference type="ChEBI" id="CHEBI:173112"/>
        <dbReference type="EC" id="2.7.7.7"/>
    </reaction>
</comment>
<dbReference type="SUPFAM" id="SSF100879">
    <property type="entry name" value="Lesion bypass DNA polymerase (Y-family), little finger domain"/>
    <property type="match status" value="1"/>
</dbReference>
<dbReference type="Gene3D" id="1.10.150.20">
    <property type="entry name" value="5' to 3' exonuclease, C-terminal subdomain"/>
    <property type="match status" value="1"/>
</dbReference>
<feature type="site" description="Substrate discrimination" evidence="16">
    <location>
        <position position="15"/>
    </location>
</feature>
<dbReference type="Pfam" id="PF21999">
    <property type="entry name" value="IMS_HHH_1"/>
    <property type="match status" value="1"/>
</dbReference>
<comment type="function">
    <text evidence="14 16">Poorly processive, error-prone DNA polymerase involved in untargeted mutagenesis. Copies undamaged DNA at stalled replication forks, which arise in vivo from mismatched or misaligned primer ends. These misaligned primers can be extended by PolIV. Exhibits no 3'-5' exonuclease (proofreading) activity. May be involved in translesional synthesis, in conjunction with the beta clamp from PolIII.</text>
</comment>
<evidence type="ECO:0000256" key="1">
    <source>
        <dbReference type="ARBA" id="ARBA00004496"/>
    </source>
</evidence>
<reference evidence="18 19" key="1">
    <citation type="submission" date="2020-09" db="EMBL/GenBank/DDBJ databases">
        <title>Investigation of environmental microbe.</title>
        <authorList>
            <person name="Ou Y."/>
            <person name="Kang Q."/>
        </authorList>
    </citation>
    <scope>NUCLEOTIDE SEQUENCE [LARGE SCALE GENOMIC DNA]</scope>
    <source>
        <strain evidence="18 19">KJZ-9</strain>
    </source>
</reference>
<evidence type="ECO:0000259" key="17">
    <source>
        <dbReference type="PROSITE" id="PS50173"/>
    </source>
</evidence>
<evidence type="ECO:0000256" key="10">
    <source>
        <dbReference type="ARBA" id="ARBA00022842"/>
    </source>
</evidence>
<dbReference type="SUPFAM" id="SSF56672">
    <property type="entry name" value="DNA/RNA polymerases"/>
    <property type="match status" value="1"/>
</dbReference>
<evidence type="ECO:0000256" key="9">
    <source>
        <dbReference type="ARBA" id="ARBA00022763"/>
    </source>
</evidence>
<keyword evidence="10 16" id="KW-0460">Magnesium</keyword>
<dbReference type="Gene3D" id="3.30.70.270">
    <property type="match status" value="1"/>
</dbReference>
<dbReference type="RefSeq" id="WP_190618701.1">
    <property type="nucleotide sequence ID" value="NZ_CP061538.1"/>
</dbReference>
<evidence type="ECO:0000256" key="2">
    <source>
        <dbReference type="ARBA" id="ARBA00010945"/>
    </source>
</evidence>
<proteinExistence type="inferred from homology"/>
<organism evidence="18 19">
    <name type="scientific">Rothia amarae</name>
    <dbReference type="NCBI Taxonomy" id="169480"/>
    <lineage>
        <taxon>Bacteria</taxon>
        <taxon>Bacillati</taxon>
        <taxon>Actinomycetota</taxon>
        <taxon>Actinomycetes</taxon>
        <taxon>Micrococcales</taxon>
        <taxon>Micrococcaceae</taxon>
        <taxon>Rothia</taxon>
    </lineage>
</organism>
<dbReference type="CDD" id="cd03586">
    <property type="entry name" value="PolY_Pol_IV_kappa"/>
    <property type="match status" value="1"/>
</dbReference>
<evidence type="ECO:0000313" key="19">
    <source>
        <dbReference type="Proteomes" id="UP000516421"/>
    </source>
</evidence>
<dbReference type="GO" id="GO:0000287">
    <property type="term" value="F:magnesium ion binding"/>
    <property type="evidence" value="ECO:0007669"/>
    <property type="project" value="UniProtKB-UniRule"/>
</dbReference>
<evidence type="ECO:0000256" key="4">
    <source>
        <dbReference type="ARBA" id="ARBA00022490"/>
    </source>
</evidence>
<keyword evidence="7 16" id="KW-0235">DNA replication</keyword>
<dbReference type="InterPro" id="IPR036775">
    <property type="entry name" value="DNA_pol_Y-fam_lit_finger_sf"/>
</dbReference>
<evidence type="ECO:0000256" key="14">
    <source>
        <dbReference type="ARBA" id="ARBA00025589"/>
    </source>
</evidence>
<dbReference type="InterPro" id="IPR001126">
    <property type="entry name" value="UmuC"/>
</dbReference>
<feature type="binding site" evidence="16">
    <location>
        <position position="103"/>
    </location>
    <ligand>
        <name>Mg(2+)</name>
        <dbReference type="ChEBI" id="CHEBI:18420"/>
    </ligand>
</feature>
<dbReference type="HAMAP" id="MF_01113">
    <property type="entry name" value="DNApol_IV"/>
    <property type="match status" value="1"/>
</dbReference>
<dbReference type="InterPro" id="IPR043502">
    <property type="entry name" value="DNA/RNA_pol_sf"/>
</dbReference>
<evidence type="ECO:0000256" key="3">
    <source>
        <dbReference type="ARBA" id="ARBA00022457"/>
    </source>
</evidence>
<name>A0A7H2BMX6_9MICC</name>
<evidence type="ECO:0000256" key="16">
    <source>
        <dbReference type="HAMAP-Rule" id="MF_01113"/>
    </source>
</evidence>
<dbReference type="PROSITE" id="PS50173">
    <property type="entry name" value="UMUC"/>
    <property type="match status" value="1"/>
</dbReference>
<evidence type="ECO:0000313" key="18">
    <source>
        <dbReference type="EMBL" id="QNV41022.1"/>
    </source>
</evidence>
<evidence type="ECO:0000256" key="6">
    <source>
        <dbReference type="ARBA" id="ARBA00022695"/>
    </source>
</evidence>
<keyword evidence="9 16" id="KW-0227">DNA damage</keyword>
<dbReference type="InterPro" id="IPR050116">
    <property type="entry name" value="DNA_polymerase-Y"/>
</dbReference>
<dbReference type="AlphaFoldDB" id="A0A7H2BMX6"/>
<keyword evidence="5 16" id="KW-0808">Transferase</keyword>
<accession>A0A7H2BMX6</accession>
<dbReference type="PANTHER" id="PTHR11076">
    <property type="entry name" value="DNA REPAIR POLYMERASE UMUC / TRANSFERASE FAMILY MEMBER"/>
    <property type="match status" value="1"/>
</dbReference>
<dbReference type="GO" id="GO:0003887">
    <property type="term" value="F:DNA-directed DNA polymerase activity"/>
    <property type="evidence" value="ECO:0007669"/>
    <property type="project" value="UniProtKB-UniRule"/>
</dbReference>
<gene>
    <name evidence="16 18" type="primary">dinB</name>
    <name evidence="18" type="ORF">IDM48_07265</name>
</gene>
<evidence type="ECO:0000256" key="13">
    <source>
        <dbReference type="ARBA" id="ARBA00023204"/>
    </source>
</evidence>
<dbReference type="EC" id="2.7.7.7" evidence="16"/>
<dbReference type="GO" id="GO:0042276">
    <property type="term" value="P:error-prone translesion synthesis"/>
    <property type="evidence" value="ECO:0007669"/>
    <property type="project" value="TreeGrafter"/>
</dbReference>
<keyword evidence="19" id="KW-1185">Reference proteome</keyword>
<evidence type="ECO:0000256" key="12">
    <source>
        <dbReference type="ARBA" id="ARBA00023125"/>
    </source>
</evidence>
<keyword evidence="4 16" id="KW-0963">Cytoplasm</keyword>
<dbReference type="Proteomes" id="UP000516421">
    <property type="component" value="Chromosome"/>
</dbReference>
<comment type="cofactor">
    <cofactor evidence="16">
        <name>Mg(2+)</name>
        <dbReference type="ChEBI" id="CHEBI:18420"/>
    </cofactor>
    <text evidence="16">Binds 2 magnesium ions per subunit.</text>
</comment>
<dbReference type="Pfam" id="PF00817">
    <property type="entry name" value="IMS"/>
    <property type="match status" value="1"/>
</dbReference>
<keyword evidence="8 16" id="KW-0479">Metal-binding</keyword>
<comment type="similarity">
    <text evidence="2 16">Belongs to the DNA polymerase type-Y family.</text>
</comment>
<evidence type="ECO:0000256" key="11">
    <source>
        <dbReference type="ARBA" id="ARBA00022932"/>
    </source>
</evidence>
<protein>
    <recommendedName>
        <fullName evidence="16">DNA polymerase IV</fullName>
        <shortName evidence="16">Pol IV</shortName>
        <ecNumber evidence="16">2.7.7.7</ecNumber>
    </recommendedName>
</protein>
<keyword evidence="12 16" id="KW-0238">DNA-binding</keyword>
<feature type="domain" description="UmuC" evidence="17">
    <location>
        <begin position="6"/>
        <end position="185"/>
    </location>
</feature>
<keyword evidence="3 16" id="KW-0515">Mutator protein</keyword>
<feature type="binding site" evidence="16">
    <location>
        <position position="10"/>
    </location>
    <ligand>
        <name>Mg(2+)</name>
        <dbReference type="ChEBI" id="CHEBI:18420"/>
    </ligand>
</feature>
<evidence type="ECO:0000256" key="8">
    <source>
        <dbReference type="ARBA" id="ARBA00022723"/>
    </source>
</evidence>
<dbReference type="GO" id="GO:0009432">
    <property type="term" value="P:SOS response"/>
    <property type="evidence" value="ECO:0007669"/>
    <property type="project" value="TreeGrafter"/>
</dbReference>
<keyword evidence="6 16" id="KW-0548">Nucleotidyltransferase</keyword>